<evidence type="ECO:0000313" key="6">
    <source>
        <dbReference type="Proteomes" id="UP001165120"/>
    </source>
</evidence>
<dbReference type="PANTHER" id="PTHR44942:SF4">
    <property type="entry name" value="METHYLTRANSFERASE TYPE 11 DOMAIN-CONTAINING PROTEIN"/>
    <property type="match status" value="1"/>
</dbReference>
<organism evidence="5 6">
    <name type="scientific">Candida boidinii</name>
    <name type="common">Yeast</name>
    <dbReference type="NCBI Taxonomy" id="5477"/>
    <lineage>
        <taxon>Eukaryota</taxon>
        <taxon>Fungi</taxon>
        <taxon>Dikarya</taxon>
        <taxon>Ascomycota</taxon>
        <taxon>Saccharomycotina</taxon>
        <taxon>Pichiomycetes</taxon>
        <taxon>Pichiales</taxon>
        <taxon>Pichiaceae</taxon>
        <taxon>Ogataea</taxon>
        <taxon>Ogataea/Candida clade</taxon>
    </lineage>
</organism>
<protein>
    <submittedName>
        <fullName evidence="5">Unnamed protein product</fullName>
    </submittedName>
</protein>
<keyword evidence="2" id="KW-0489">Methyltransferase</keyword>
<evidence type="ECO:0000256" key="3">
    <source>
        <dbReference type="ARBA" id="ARBA00022679"/>
    </source>
</evidence>
<dbReference type="CDD" id="cd02440">
    <property type="entry name" value="AdoMet_MTases"/>
    <property type="match status" value="1"/>
</dbReference>
<feature type="domain" description="Methyltransferase type 11" evidence="4">
    <location>
        <begin position="47"/>
        <end position="148"/>
    </location>
</feature>
<name>A0A9W6WEQ2_CANBO</name>
<dbReference type="Pfam" id="PF08241">
    <property type="entry name" value="Methyltransf_11"/>
    <property type="match status" value="1"/>
</dbReference>
<evidence type="ECO:0000256" key="2">
    <source>
        <dbReference type="ARBA" id="ARBA00022603"/>
    </source>
</evidence>
<dbReference type="GO" id="GO:0032259">
    <property type="term" value="P:methylation"/>
    <property type="evidence" value="ECO:0007669"/>
    <property type="project" value="UniProtKB-KW"/>
</dbReference>
<dbReference type="InterPro" id="IPR051052">
    <property type="entry name" value="Diverse_substrate_MTase"/>
</dbReference>
<dbReference type="PANTHER" id="PTHR44942">
    <property type="entry name" value="METHYLTRANSF_11 DOMAIN-CONTAINING PROTEIN"/>
    <property type="match status" value="1"/>
</dbReference>
<gene>
    <name evidence="5" type="ORF">Cboi02_000069600</name>
</gene>
<dbReference type="GO" id="GO:0008757">
    <property type="term" value="F:S-adenosylmethionine-dependent methyltransferase activity"/>
    <property type="evidence" value="ECO:0007669"/>
    <property type="project" value="InterPro"/>
</dbReference>
<dbReference type="Proteomes" id="UP001165120">
    <property type="component" value="Unassembled WGS sequence"/>
</dbReference>
<keyword evidence="6" id="KW-1185">Reference proteome</keyword>
<reference evidence="5" key="1">
    <citation type="submission" date="2023-04" db="EMBL/GenBank/DDBJ databases">
        <title>Candida boidinii NBRC 10035.</title>
        <authorList>
            <person name="Ichikawa N."/>
            <person name="Sato H."/>
            <person name="Tonouchi N."/>
        </authorList>
    </citation>
    <scope>NUCLEOTIDE SEQUENCE</scope>
    <source>
        <strain evidence="5">NBRC 10035</strain>
    </source>
</reference>
<dbReference type="InterPro" id="IPR029063">
    <property type="entry name" value="SAM-dependent_MTases_sf"/>
</dbReference>
<dbReference type="AlphaFoldDB" id="A0A9W6WEQ2"/>
<comment type="caution">
    <text evidence="5">The sequence shown here is derived from an EMBL/GenBank/DDBJ whole genome shotgun (WGS) entry which is preliminary data.</text>
</comment>
<comment type="similarity">
    <text evidence="1">Belongs to the methyltransferase superfamily.</text>
</comment>
<dbReference type="EMBL" id="BSXN01000134">
    <property type="protein sequence ID" value="GME67267.1"/>
    <property type="molecule type" value="Genomic_DNA"/>
</dbReference>
<dbReference type="InterPro" id="IPR013216">
    <property type="entry name" value="Methyltransf_11"/>
</dbReference>
<accession>A0A9W6WEQ2</accession>
<evidence type="ECO:0000259" key="4">
    <source>
        <dbReference type="Pfam" id="PF08241"/>
    </source>
</evidence>
<dbReference type="Gene3D" id="3.40.50.150">
    <property type="entry name" value="Vaccinia Virus protein VP39"/>
    <property type="match status" value="1"/>
</dbReference>
<proteinExistence type="inferred from homology"/>
<evidence type="ECO:0000256" key="1">
    <source>
        <dbReference type="ARBA" id="ARBA00008361"/>
    </source>
</evidence>
<keyword evidence="3" id="KW-0808">Transferase</keyword>
<dbReference type="SUPFAM" id="SSF53335">
    <property type="entry name" value="S-adenosyl-L-methionine-dependent methyltransferases"/>
    <property type="match status" value="1"/>
</dbReference>
<evidence type="ECO:0000313" key="5">
    <source>
        <dbReference type="EMBL" id="GME67267.1"/>
    </source>
</evidence>
<sequence>MSTYSSNTFNSSLYNSYRPTYPPEFFKYVMEYHNPGNTQPDVDQVHLDIGCGTGQAVIPLLSDFKHTIASDPSEVMIDIARERVLENKNQISKGSNSVEFLVSPAEDLSAIKDSSVDLVTAAECVHWLDHEKFLEESNRVLKSGGALAYWLYNESIFQGPEADIANKIYDKFIYQDGKYMQKYWEQPGKSRFRDFLISCNAELKRQSQDSIEFQNDGQVIEFIGDNNSGRDFKFYNTKIQIFNQSKLSNLKIKSDIVENKGDLQQDDKNFKFLIISKQMTLDDFMNFIKTHSALHTWYLNNPSVIKGSSDDLIEIMRNEFIEKCGWDNDKVIEIIWDSTCVFTKKI</sequence>